<accession>A0A067M2Q8</accession>
<dbReference type="Proteomes" id="UP000027195">
    <property type="component" value="Unassembled WGS sequence"/>
</dbReference>
<proteinExistence type="predicted"/>
<reference evidence="2" key="1">
    <citation type="journal article" date="2014" name="Proc. Natl. Acad. Sci. U.S.A.">
        <title>Extensive sampling of basidiomycete genomes demonstrates inadequacy of the white-rot/brown-rot paradigm for wood decay fungi.</title>
        <authorList>
            <person name="Riley R."/>
            <person name="Salamov A.A."/>
            <person name="Brown D.W."/>
            <person name="Nagy L.G."/>
            <person name="Floudas D."/>
            <person name="Held B.W."/>
            <person name="Levasseur A."/>
            <person name="Lombard V."/>
            <person name="Morin E."/>
            <person name="Otillar R."/>
            <person name="Lindquist E.A."/>
            <person name="Sun H."/>
            <person name="LaButti K.M."/>
            <person name="Schmutz J."/>
            <person name="Jabbour D."/>
            <person name="Luo H."/>
            <person name="Baker S.E."/>
            <person name="Pisabarro A.G."/>
            <person name="Walton J.D."/>
            <person name="Blanchette R.A."/>
            <person name="Henrissat B."/>
            <person name="Martin F."/>
            <person name="Cullen D."/>
            <person name="Hibbett D.S."/>
            <person name="Grigoriev I.V."/>
        </authorList>
    </citation>
    <scope>NUCLEOTIDE SEQUENCE [LARGE SCALE GENOMIC DNA]</scope>
    <source>
        <strain evidence="2">FD-172 SS1</strain>
    </source>
</reference>
<evidence type="ECO:0000313" key="2">
    <source>
        <dbReference type="Proteomes" id="UP000027195"/>
    </source>
</evidence>
<name>A0A067M2Q8_BOTB1</name>
<dbReference type="InParanoid" id="A0A067M2Q8"/>
<keyword evidence="2" id="KW-1185">Reference proteome</keyword>
<protein>
    <submittedName>
        <fullName evidence="1">Uncharacterized protein</fullName>
    </submittedName>
</protein>
<dbReference type="EMBL" id="KL198151">
    <property type="protein sequence ID" value="KDQ06172.1"/>
    <property type="molecule type" value="Genomic_DNA"/>
</dbReference>
<dbReference type="HOGENOM" id="CLU_1602414_0_0_1"/>
<organism evidence="1 2">
    <name type="scientific">Botryobasidium botryosum (strain FD-172 SS1)</name>
    <dbReference type="NCBI Taxonomy" id="930990"/>
    <lineage>
        <taxon>Eukaryota</taxon>
        <taxon>Fungi</taxon>
        <taxon>Dikarya</taxon>
        <taxon>Basidiomycota</taxon>
        <taxon>Agaricomycotina</taxon>
        <taxon>Agaricomycetes</taxon>
        <taxon>Cantharellales</taxon>
        <taxon>Botryobasidiaceae</taxon>
        <taxon>Botryobasidium</taxon>
    </lineage>
</organism>
<sequence>MTCTWYLLLKSDHPVHKYIGPIAKHPTPKLKVTILDLNLETLIKCIAGPVAALLPDEIDPFDNDVIESTALPFIPFNPLADKDDEASYPVCKATNCEVVWCLAQQKFGSCFSGLDYSEMLEWVAQAVDMQHNVTAYNGKASLPNQEVYPDFRTLRATDGQGPLEKK</sequence>
<gene>
    <name evidence="1" type="ORF">BOTBODRAFT_181842</name>
</gene>
<evidence type="ECO:0000313" key="1">
    <source>
        <dbReference type="EMBL" id="KDQ06172.1"/>
    </source>
</evidence>
<dbReference type="AlphaFoldDB" id="A0A067M2Q8"/>